<dbReference type="VEuPathDB" id="PiroplasmaDB:TA20100"/>
<dbReference type="Gene3D" id="3.40.50.720">
    <property type="entry name" value="NAD(P)-binding Rossmann-like Domain"/>
    <property type="match status" value="1"/>
</dbReference>
<sequence>MDNVLGCELLKNLVLNGFENISIVDYDKVVLSNLNRQFLFQYFKPHNTIDFRKNDVGKFKSQLAFETIKSWNTSIFSKFYVERVEELNLKLLSDFDVIFSALDSIQSRRWLNSAFFEIYRFYHISTSDSELDENNAFKILIDGGSQDLYGHVRVIRPGLTSCLECSLTLYSSEEPFPCILTDNLKSPEDCINYSLYIYFDYGQSGVSPSNVLDGSDEGLLEYIYENSRKIAESKNIKGVTLDLVNLICNRSILNIPTTNSIVSSLMVNVLLNQDFNYNFYFYSGDGITNLSKFKLQPDKSCVVCNCKCIKLKVKSEMKLSELLSILYKEIGVESLNISSDRGAVYFDDPKSLRALYSYRLNMKLSDLRDVVSEKIYLTSKDSQTWSVRSVRSEEYLKYPSKESNRRRYSHSGHLRFAKASKTNHNKVLYKL</sequence>
<gene>
    <name evidence="6" type="ORF">TAT_000059700</name>
</gene>
<dbReference type="GO" id="GO:0045116">
    <property type="term" value="P:protein neddylation"/>
    <property type="evidence" value="ECO:0007669"/>
    <property type="project" value="UniProtKB-UniRule"/>
</dbReference>
<dbReference type="PANTHER" id="PTHR10953">
    <property type="entry name" value="UBIQUITIN-ACTIVATING ENZYME E1"/>
    <property type="match status" value="1"/>
</dbReference>
<evidence type="ECO:0000256" key="4">
    <source>
        <dbReference type="RuleBase" id="RU368009"/>
    </source>
</evidence>
<dbReference type="Pfam" id="PF00899">
    <property type="entry name" value="ThiF"/>
    <property type="match status" value="1"/>
</dbReference>
<protein>
    <recommendedName>
        <fullName evidence="4">NEDD8-activating enzyme E1 catalytic subunit</fullName>
        <ecNumber evidence="4">6.2.1.64</ecNumber>
    </recommendedName>
</protein>
<comment type="function">
    <text evidence="4">Catalytic subunit of the dimeric E1 enzyme, which activates NEDD8.</text>
</comment>
<feature type="domain" description="THIF-type NAD/FAD binding fold" evidence="5">
    <location>
        <begin position="5"/>
        <end position="271"/>
    </location>
</feature>
<dbReference type="EMBL" id="UIVT01000001">
    <property type="protein sequence ID" value="SVP88741.1"/>
    <property type="molecule type" value="Genomic_DNA"/>
</dbReference>
<comment type="catalytic activity">
    <reaction evidence="4">
        <text>ATP + [NEDD8 protein] + [E1 NEDD8-activating enzyme]-L-cysteine = AMP + diphosphate + [E1 NEDD8-activating enzyme]-S-[NEDD8 protein]-yl-L-cysteine.</text>
        <dbReference type="EC" id="6.2.1.64"/>
    </reaction>
</comment>
<dbReference type="Gene3D" id="1.10.10.520">
    <property type="entry name" value="Ubiquitin activating enzymes (Uba3). Chain: B, domain 2"/>
    <property type="match status" value="1"/>
</dbReference>
<dbReference type="AlphaFoldDB" id="A0A3B0N3Q0"/>
<name>A0A3B0N3Q0_THEAN</name>
<evidence type="ECO:0000256" key="1">
    <source>
        <dbReference type="ARBA" id="ARBA00022741"/>
    </source>
</evidence>
<dbReference type="InterPro" id="IPR023318">
    <property type="entry name" value="Ub_act_enz_dom_a_sf"/>
</dbReference>
<dbReference type="InterPro" id="IPR000594">
    <property type="entry name" value="ThiF_NAD_FAD-bd"/>
</dbReference>
<proteinExistence type="inferred from homology"/>
<keyword evidence="3 4" id="KW-0067">ATP-binding</keyword>
<dbReference type="InterPro" id="IPR045886">
    <property type="entry name" value="ThiF/MoeB/HesA"/>
</dbReference>
<keyword evidence="2 4" id="KW-0833">Ubl conjugation pathway</keyword>
<keyword evidence="4" id="KW-0436">Ligase</keyword>
<organism evidence="6">
    <name type="scientific">Theileria annulata</name>
    <dbReference type="NCBI Taxonomy" id="5874"/>
    <lineage>
        <taxon>Eukaryota</taxon>
        <taxon>Sar</taxon>
        <taxon>Alveolata</taxon>
        <taxon>Apicomplexa</taxon>
        <taxon>Aconoidasida</taxon>
        <taxon>Piroplasmida</taxon>
        <taxon>Theileriidae</taxon>
        <taxon>Theileria</taxon>
    </lineage>
</organism>
<dbReference type="SUPFAM" id="SSF69572">
    <property type="entry name" value="Activating enzymes of the ubiquitin-like proteins"/>
    <property type="match status" value="1"/>
</dbReference>
<dbReference type="GO" id="GO:0019781">
    <property type="term" value="F:NEDD8 activating enzyme activity"/>
    <property type="evidence" value="ECO:0007669"/>
    <property type="project" value="UniProtKB-UniRule"/>
</dbReference>
<dbReference type="UniPathway" id="UPA00885"/>
<accession>A0A3B0N3Q0</accession>
<dbReference type="InterPro" id="IPR035985">
    <property type="entry name" value="Ubiquitin-activating_enz"/>
</dbReference>
<dbReference type="GO" id="GO:0005634">
    <property type="term" value="C:nucleus"/>
    <property type="evidence" value="ECO:0007669"/>
    <property type="project" value="TreeGrafter"/>
</dbReference>
<dbReference type="EC" id="6.2.1.64" evidence="4"/>
<keyword evidence="1 4" id="KW-0547">Nucleotide-binding</keyword>
<dbReference type="GO" id="GO:0005524">
    <property type="term" value="F:ATP binding"/>
    <property type="evidence" value="ECO:0007669"/>
    <property type="project" value="UniProtKB-UniRule"/>
</dbReference>
<reference evidence="6" key="1">
    <citation type="submission" date="2018-07" db="EMBL/GenBank/DDBJ databases">
        <authorList>
            <person name="Quirk P.G."/>
            <person name="Krulwich T.A."/>
        </authorList>
    </citation>
    <scope>NUCLEOTIDE SEQUENCE</scope>
    <source>
        <strain evidence="6">Anand</strain>
    </source>
</reference>
<evidence type="ECO:0000256" key="2">
    <source>
        <dbReference type="ARBA" id="ARBA00022786"/>
    </source>
</evidence>
<evidence type="ECO:0000256" key="3">
    <source>
        <dbReference type="ARBA" id="ARBA00022840"/>
    </source>
</evidence>
<comment type="similarity">
    <text evidence="4">Belongs to the ubiquitin-activating E1 family. UBA3 subfamily.</text>
</comment>
<evidence type="ECO:0000313" key="6">
    <source>
        <dbReference type="EMBL" id="SVP88741.1"/>
    </source>
</evidence>
<evidence type="ECO:0000259" key="5">
    <source>
        <dbReference type="Pfam" id="PF00899"/>
    </source>
</evidence>
<dbReference type="GO" id="GO:0005737">
    <property type="term" value="C:cytoplasm"/>
    <property type="evidence" value="ECO:0007669"/>
    <property type="project" value="TreeGrafter"/>
</dbReference>
<comment type="pathway">
    <text evidence="4">Protein modification; protein neddylation.</text>
</comment>
<dbReference type="PANTHER" id="PTHR10953:SF6">
    <property type="entry name" value="NEDD8-ACTIVATING ENZYME E1 CATALYTIC SUBUNIT"/>
    <property type="match status" value="1"/>
</dbReference>